<dbReference type="Proteomes" id="UP000677228">
    <property type="component" value="Unassembled WGS sequence"/>
</dbReference>
<name>A0A8S2D3V1_9BILA</name>
<evidence type="ECO:0000256" key="7">
    <source>
        <dbReference type="ARBA" id="ARBA00062796"/>
    </source>
</evidence>
<evidence type="ECO:0000256" key="5">
    <source>
        <dbReference type="ARBA" id="ARBA00048548"/>
    </source>
</evidence>
<reference evidence="8" key="1">
    <citation type="submission" date="2021-02" db="EMBL/GenBank/DDBJ databases">
        <authorList>
            <person name="Nowell W R."/>
        </authorList>
    </citation>
    <scope>NUCLEOTIDE SEQUENCE</scope>
</reference>
<dbReference type="Gene3D" id="1.20.5.170">
    <property type="match status" value="1"/>
</dbReference>
<dbReference type="InterPro" id="IPR027417">
    <property type="entry name" value="P-loop_NTPase"/>
</dbReference>
<evidence type="ECO:0000256" key="1">
    <source>
        <dbReference type="ARBA" id="ARBA00009625"/>
    </source>
</evidence>
<keyword evidence="4" id="KW-0342">GTP-binding</keyword>
<evidence type="ECO:0000256" key="3">
    <source>
        <dbReference type="ARBA" id="ARBA00022801"/>
    </source>
</evidence>
<dbReference type="GO" id="GO:0005737">
    <property type="term" value="C:cytoplasm"/>
    <property type="evidence" value="ECO:0007669"/>
    <property type="project" value="TreeGrafter"/>
</dbReference>
<protein>
    <submittedName>
        <fullName evidence="8">Uncharacterized protein</fullName>
    </submittedName>
</protein>
<keyword evidence="2" id="KW-0547">Nucleotide-binding</keyword>
<evidence type="ECO:0000256" key="4">
    <source>
        <dbReference type="ARBA" id="ARBA00023134"/>
    </source>
</evidence>
<accession>A0A8S2D3V1</accession>
<organism evidence="8 10">
    <name type="scientific">Didymodactylos carnosus</name>
    <dbReference type="NCBI Taxonomy" id="1234261"/>
    <lineage>
        <taxon>Eukaryota</taxon>
        <taxon>Metazoa</taxon>
        <taxon>Spiralia</taxon>
        <taxon>Gnathifera</taxon>
        <taxon>Rotifera</taxon>
        <taxon>Eurotatoria</taxon>
        <taxon>Bdelloidea</taxon>
        <taxon>Philodinida</taxon>
        <taxon>Philodinidae</taxon>
        <taxon>Didymodactylos</taxon>
    </lineage>
</organism>
<evidence type="ECO:0000313" key="8">
    <source>
        <dbReference type="EMBL" id="CAF0872510.1"/>
    </source>
</evidence>
<dbReference type="PANTHER" id="PTHR23408">
    <property type="entry name" value="METHYLMALONYL-COA MUTASE"/>
    <property type="match status" value="1"/>
</dbReference>
<keyword evidence="3" id="KW-0378">Hydrolase</keyword>
<comment type="caution">
    <text evidence="8">The sequence shown here is derived from an EMBL/GenBank/DDBJ whole genome shotgun (WGS) entry which is preliminary data.</text>
</comment>
<dbReference type="InterPro" id="IPR005129">
    <property type="entry name" value="GTPase_ArgK"/>
</dbReference>
<gene>
    <name evidence="8" type="ORF">OVA965_LOCUS8206</name>
    <name evidence="9" type="ORF">TMI583_LOCUS8201</name>
</gene>
<comment type="similarity">
    <text evidence="1">Belongs to the SIMIBI class G3E GTPase family. ArgK/MeaB subfamily.</text>
</comment>
<dbReference type="CDD" id="cd03114">
    <property type="entry name" value="MMAA-like"/>
    <property type="match status" value="1"/>
</dbReference>
<dbReference type="SUPFAM" id="SSF52540">
    <property type="entry name" value="P-loop containing nucleoside triphosphate hydrolases"/>
    <property type="match status" value="1"/>
</dbReference>
<dbReference type="GO" id="GO:0005525">
    <property type="term" value="F:GTP binding"/>
    <property type="evidence" value="ECO:0007669"/>
    <property type="project" value="UniProtKB-KW"/>
</dbReference>
<dbReference type="NCBIfam" id="NF006958">
    <property type="entry name" value="PRK09435.1"/>
    <property type="match status" value="1"/>
</dbReference>
<dbReference type="GO" id="GO:0003924">
    <property type="term" value="F:GTPase activity"/>
    <property type="evidence" value="ECO:0007669"/>
    <property type="project" value="InterPro"/>
</dbReference>
<dbReference type="Pfam" id="PF10203">
    <property type="entry name" value="Pet191_N"/>
    <property type="match status" value="1"/>
</dbReference>
<evidence type="ECO:0000313" key="10">
    <source>
        <dbReference type="Proteomes" id="UP000677228"/>
    </source>
</evidence>
<proteinExistence type="inferred from homology"/>
<dbReference type="InterPro" id="IPR018793">
    <property type="entry name" value="Cyt_c_oxidase_assmbl_Pet191"/>
</dbReference>
<dbReference type="EMBL" id="CAJNOK010002730">
    <property type="protein sequence ID" value="CAF0872510.1"/>
    <property type="molecule type" value="Genomic_DNA"/>
</dbReference>
<dbReference type="Gene3D" id="3.40.50.300">
    <property type="entry name" value="P-loop containing nucleotide triphosphate hydrolases"/>
    <property type="match status" value="1"/>
</dbReference>
<dbReference type="FunFam" id="3.40.50.300:FF:000647">
    <property type="entry name" value="Methylmalonic aciduria type A homolog, mitochondrial"/>
    <property type="match status" value="1"/>
</dbReference>
<evidence type="ECO:0000256" key="2">
    <source>
        <dbReference type="ARBA" id="ARBA00022741"/>
    </source>
</evidence>
<dbReference type="NCBIfam" id="TIGR00750">
    <property type="entry name" value="lao"/>
    <property type="match status" value="1"/>
</dbReference>
<dbReference type="Gene3D" id="1.10.287.130">
    <property type="match status" value="1"/>
</dbReference>
<comment type="function">
    <text evidence="6">GTPase, binds and hydrolyzes GTP. Involved in intracellular vitamin B12 metabolism, mediates the transport of cobalamin (Cbl) into mitochondria for the final steps of adenosylcobalamin (AdoCbl) synthesis. Functions as a G-protein chaperone that assists AdoCbl cofactor delivery from MMAB to the methylmalonyl-CoA mutase (MMUT). Plays a dual role as both a protectase and a reactivase for MMUT. Protects MMUT from progressive inactivation by oxidation by decreasing the rate of the formation of the oxidized inactive cofactor hydroxocobalamin (OH2Cbl). Additionally acts a reactivase by promoting the replacement of OH2Cbl by the active cofactor AdoCbl, restoring the activity of MMUT in the presence and hydrolysis of GTP.</text>
</comment>
<sequence>MEYLVDYDLEENAKKPHHACDLLRYDLKMCLLESDCCKKYGKTPKQCLQDESMRDHVDDECRRLAYTFFECKRSMIDMRARFRGRKINVMLLRNSLLTLVVRCCYQHVKRQLTNENIVDHLYNGTMNGDRSCLAKSITLIESTNEIKRKHAKELLTKVLSGLKQKQEKKQGQPISFRIGLTGAPGSGKSTFIEVFGRYLIEKGHKVAVLTVDPSSTTTGGSILGDKTRMVELSRERQAYIRSSPSSGSLGGVTRTTNDSIVLCELAGYDIVLVETVGVGQSEYAVADMVDMLCVLLPPGSGDEMQGIKKGIMELVDLMIITKADGELLPEVRRLQTEYSSAMRLMRRRFHNWTPKVISVSSRTNIGIDKAWINMLNYQNKMLESNQFFLKRKHQLKKWMWSNIRNYMLDYFLNDNDIQTHIKHYENDVENGRMTPGLAADEVLKLFIEQRRL</sequence>
<comment type="subunit">
    <text evidence="7">Homodimer. Interacts with MMUT (the apoenzyme form); the interaction is GTP dependent.</text>
</comment>
<comment type="catalytic activity">
    <reaction evidence="5">
        <text>GTP + H2O = GDP + phosphate + H(+)</text>
        <dbReference type="Rhea" id="RHEA:19669"/>
        <dbReference type="ChEBI" id="CHEBI:15377"/>
        <dbReference type="ChEBI" id="CHEBI:15378"/>
        <dbReference type="ChEBI" id="CHEBI:37565"/>
        <dbReference type="ChEBI" id="CHEBI:43474"/>
        <dbReference type="ChEBI" id="CHEBI:58189"/>
    </reaction>
</comment>
<evidence type="ECO:0000313" key="9">
    <source>
        <dbReference type="EMBL" id="CAF3657295.1"/>
    </source>
</evidence>
<evidence type="ECO:0000256" key="6">
    <source>
        <dbReference type="ARBA" id="ARBA00056794"/>
    </source>
</evidence>
<dbReference type="AlphaFoldDB" id="A0A8S2D3V1"/>
<dbReference type="EMBL" id="CAJOBA010002730">
    <property type="protein sequence ID" value="CAF3657295.1"/>
    <property type="molecule type" value="Genomic_DNA"/>
</dbReference>
<dbReference type="PANTHER" id="PTHR23408:SF3">
    <property type="entry name" value="METHYLMALONIC ACIDURIA TYPE A PROTEIN, MITOCHONDRIAL"/>
    <property type="match status" value="1"/>
</dbReference>
<dbReference type="PROSITE" id="PS51808">
    <property type="entry name" value="CHCH"/>
    <property type="match status" value="1"/>
</dbReference>
<dbReference type="Pfam" id="PF03308">
    <property type="entry name" value="MeaB"/>
    <property type="match status" value="1"/>
</dbReference>
<dbReference type="Proteomes" id="UP000682733">
    <property type="component" value="Unassembled WGS sequence"/>
</dbReference>